<evidence type="ECO:0000256" key="1">
    <source>
        <dbReference type="SAM" id="Phobius"/>
    </source>
</evidence>
<dbReference type="RefSeq" id="WP_216439860.1">
    <property type="nucleotide sequence ID" value="NZ_JAHLQF010000003.1"/>
</dbReference>
<accession>A0ABS6EKU7</accession>
<name>A0ABS6EKU7_9CLOT</name>
<protein>
    <submittedName>
        <fullName evidence="3">DUF4179 domain-containing protein</fullName>
    </submittedName>
</protein>
<evidence type="ECO:0000313" key="4">
    <source>
        <dbReference type="Proteomes" id="UP000726170"/>
    </source>
</evidence>
<comment type="caution">
    <text evidence="3">The sequence shown here is derived from an EMBL/GenBank/DDBJ whole genome shotgun (WGS) entry which is preliminary data.</text>
</comment>
<feature type="transmembrane region" description="Helical" evidence="1">
    <location>
        <begin position="34"/>
        <end position="59"/>
    </location>
</feature>
<dbReference type="Proteomes" id="UP000726170">
    <property type="component" value="Unassembled WGS sequence"/>
</dbReference>
<feature type="domain" description="DUF4179" evidence="2">
    <location>
        <begin position="28"/>
        <end position="116"/>
    </location>
</feature>
<sequence>MANIKLPDNIDLLTANAIKKGEEYKNNKAVHRRILATAASICLVFTIGITSLCVAAEAFEFGGNVFKEIKELVGLRGGSQGTELINKTTTKNGVSLTLQDVICDEYGVYVSFIVKSKKPFINTNDSQLLLNDNYARTSFHKGNLDTGGIAGLEGKFIDENTFIGVETYLFTDLKTKVPENFTLNIKIGAIPLNSVEDNSIIRGNWKFSVPVELNGDGVKVITPSIRNNNISIKKVTLSKLNTFIEVELPISLREERVTLITDKGVLIDTISTTTEENNGKIMVGQRFKGIPDDTDSLILSFGDTESITINIR</sequence>
<reference evidence="3 4" key="1">
    <citation type="submission" date="2021-06" db="EMBL/GenBank/DDBJ databases">
        <authorList>
            <person name="Sun Q."/>
            <person name="Li D."/>
        </authorList>
    </citation>
    <scope>NUCLEOTIDE SEQUENCE [LARGE SCALE GENOMIC DNA]</scope>
    <source>
        <strain evidence="3 4">MSJ-11</strain>
    </source>
</reference>
<dbReference type="Pfam" id="PF13786">
    <property type="entry name" value="DUF4179"/>
    <property type="match status" value="1"/>
</dbReference>
<dbReference type="InterPro" id="IPR025436">
    <property type="entry name" value="DUF4179"/>
</dbReference>
<evidence type="ECO:0000313" key="3">
    <source>
        <dbReference type="EMBL" id="MBU5485306.1"/>
    </source>
</evidence>
<keyword evidence="1" id="KW-0472">Membrane</keyword>
<keyword evidence="1" id="KW-0812">Transmembrane</keyword>
<dbReference type="EMBL" id="JAHLQF010000003">
    <property type="protein sequence ID" value="MBU5485306.1"/>
    <property type="molecule type" value="Genomic_DNA"/>
</dbReference>
<keyword evidence="1" id="KW-1133">Transmembrane helix</keyword>
<keyword evidence="4" id="KW-1185">Reference proteome</keyword>
<gene>
    <name evidence="3" type="ORF">KQI86_13265</name>
</gene>
<evidence type="ECO:0000259" key="2">
    <source>
        <dbReference type="Pfam" id="PF13786"/>
    </source>
</evidence>
<proteinExistence type="predicted"/>
<organism evidence="3 4">
    <name type="scientific">Clostridium mobile</name>
    <dbReference type="NCBI Taxonomy" id="2841512"/>
    <lineage>
        <taxon>Bacteria</taxon>
        <taxon>Bacillati</taxon>
        <taxon>Bacillota</taxon>
        <taxon>Clostridia</taxon>
        <taxon>Eubacteriales</taxon>
        <taxon>Clostridiaceae</taxon>
        <taxon>Clostridium</taxon>
    </lineage>
</organism>